<dbReference type="Proteomes" id="UP000008143">
    <property type="component" value="Chromosome 1"/>
</dbReference>
<dbReference type="RefSeq" id="XP_012811244.2">
    <property type="nucleotide sequence ID" value="XM_012955790.3"/>
</dbReference>
<sequence>MATVICRRLRGGVYRTSTFSAAVKLAHKKLPNDHGNAYTLHILENEHVEPDRNGLNPTLYNPGAYAGLKKYNRSATESYEVNTLHSDYTRSNAKQIQNTYSIMSSRSLSSAKNNILDFAFSSPVTSQARLPDNTKPQLKNEAEPKLDGYEAEIYSTKEDPRRFQQDRDRPEYKSLCYSNSTQNVCTSVEEGQHLLKQVTFLKSSLTPGVIADYFDKLGHLPDDQMESVRADTKFAMLCRYSIENLQQYSHAELIGILKAFVRLEIPATHSMFSVYEVEFCRRVWNMSTNDLLLVADMWRYLGRSVPRYLEILYSYMELRWKDLNLPQLIQLIYIIGEGRKAPRELMQKLESMVLRHLDSLNLEEIGAVCLGFFKSHNGLSEHLMRKIGDKVSDGMDDISNYALVNVLKMFRFTHVDHLVFLKRLGQIAPGRIPSMGSQGIMHIALSCAALHYLDENVMNAVAATIPDRVAYCRSKDLAKLLWSFGALNYQPPNADQFYATLTSQIRNKLGEFEKFPEHFLTCLLGLVFAKYYPLDLIEFALSEKFVKLATKESLFELKKDLFTLDGSVEIECPEYTGNHLSMELRQEVTEMLQSFSRQDICIKPEVLEAATLIESMLGGPQYVKNHMILPHTRSNDLEVHLDVGEKPIPINVDTVGSPSVSSELKPMGIQITEDLLDQLLDSNRKTVLHKDVEKPKLETGQRRVASSVPKDYTKLLNPDFSSGVPITDNLISMLAMSRALPEKPLCKPKARADAFKLAIQVSNRNHYCYASRHLLGLHNLKRRQLQKLGYVVVELPYWEWFPLLKRTRSEKLAYLHQKIFSSVDYLRG</sequence>
<dbReference type="Pfam" id="PF08373">
    <property type="entry name" value="RAP"/>
    <property type="match status" value="1"/>
</dbReference>
<evidence type="ECO:0000313" key="5">
    <source>
        <dbReference type="Proteomes" id="UP000008143"/>
    </source>
</evidence>
<dbReference type="AGR" id="Xenbase:XB-GENE-6258297"/>
<dbReference type="InterPro" id="IPR013579">
    <property type="entry name" value="FAST_2"/>
</dbReference>
<protein>
    <submittedName>
        <fullName evidence="6 7">FAST kinase domain-containing protein 5, mitochondrial</fullName>
    </submittedName>
    <submittedName>
        <fullName evidence="4">FAST kinase domains 5</fullName>
    </submittedName>
</protein>
<dbReference type="KEGG" id="xtr:100485386"/>
<evidence type="ECO:0000259" key="3">
    <source>
        <dbReference type="PROSITE" id="PS51286"/>
    </source>
</evidence>
<dbReference type="InterPro" id="IPR050870">
    <property type="entry name" value="FAST_kinase"/>
</dbReference>
<dbReference type="Xenbase" id="XB-GENE-6258297">
    <property type="gene designation" value="fastkd5"/>
</dbReference>
<dbReference type="RefSeq" id="XP_031751109.1">
    <property type="nucleotide sequence ID" value="XM_031895249.1"/>
</dbReference>
<dbReference type="PANTHER" id="PTHR21228">
    <property type="entry name" value="FAST LEU-RICH DOMAIN-CONTAINING"/>
    <property type="match status" value="1"/>
</dbReference>
<feature type="domain" description="RAP" evidence="3">
    <location>
        <begin position="757"/>
        <end position="817"/>
    </location>
</feature>
<evidence type="ECO:0000256" key="2">
    <source>
        <dbReference type="ARBA" id="ARBA00023128"/>
    </source>
</evidence>
<accession>A0A803K3H8</accession>
<dbReference type="GO" id="GO:0044528">
    <property type="term" value="P:regulation of mitochondrial mRNA stability"/>
    <property type="evidence" value="ECO:0007669"/>
    <property type="project" value="InterPro"/>
</dbReference>
<evidence type="ECO:0000313" key="10">
    <source>
        <dbReference type="Xenbase" id="XB-GENE-6258297"/>
    </source>
</evidence>
<evidence type="ECO:0000313" key="7">
    <source>
        <dbReference type="RefSeq" id="XP_012811244.2"/>
    </source>
</evidence>
<dbReference type="GeneTree" id="ENSGT01030000234607"/>
<evidence type="ECO:0000256" key="1">
    <source>
        <dbReference type="ARBA" id="ARBA00004173"/>
    </source>
</evidence>
<evidence type="ECO:0000313" key="6">
    <source>
        <dbReference type="RefSeq" id="XP_002936403.2"/>
    </source>
</evidence>
<dbReference type="Pfam" id="PF06743">
    <property type="entry name" value="FAST_1"/>
    <property type="match status" value="1"/>
</dbReference>
<dbReference type="AlphaFoldDB" id="A0A803K3H8"/>
<evidence type="ECO:0000313" key="9">
    <source>
        <dbReference type="RefSeq" id="XP_031751109.1"/>
    </source>
</evidence>
<dbReference type="Ensembl" id="ENSXETT00000112823">
    <property type="protein sequence ID" value="ENSXETP00000102634"/>
    <property type="gene ID" value="ENSXETG00000046857"/>
</dbReference>
<dbReference type="InterPro" id="IPR010622">
    <property type="entry name" value="FAST_Leu-rich"/>
</dbReference>
<name>A0A803K3H8_XENTR</name>
<dbReference type="OrthoDB" id="10064757at2759"/>
<dbReference type="RefSeq" id="XP_031751108.1">
    <property type="nucleotide sequence ID" value="XM_031895248.1"/>
</dbReference>
<dbReference type="Ensembl" id="ENSXETT00000106511">
    <property type="protein sequence ID" value="ENSXETP00000107536"/>
    <property type="gene ID" value="ENSXETG00000046857"/>
</dbReference>
<dbReference type="GO" id="GO:0016301">
    <property type="term" value="F:kinase activity"/>
    <property type="evidence" value="ECO:0007669"/>
    <property type="project" value="UniProtKB-KW"/>
</dbReference>
<keyword evidence="5" id="KW-1185">Reference proteome</keyword>
<keyword evidence="6 7" id="KW-0418">Kinase</keyword>
<gene>
    <name evidence="4 6 7 8 9 10" type="primary">fastkd5</name>
</gene>
<dbReference type="Ensembl" id="ENSXETT00000112599">
    <property type="protein sequence ID" value="ENSXETP00000114889"/>
    <property type="gene ID" value="ENSXETG00000046857"/>
</dbReference>
<evidence type="ECO:0000313" key="4">
    <source>
        <dbReference type="Ensembl" id="ENSXETP00000114889"/>
    </source>
</evidence>
<organism evidence="4">
    <name type="scientific">Xenopus tropicalis</name>
    <name type="common">Western clawed frog</name>
    <name type="synonym">Silurana tropicalis</name>
    <dbReference type="NCBI Taxonomy" id="8364"/>
    <lineage>
        <taxon>Eukaryota</taxon>
        <taxon>Metazoa</taxon>
        <taxon>Chordata</taxon>
        <taxon>Craniata</taxon>
        <taxon>Vertebrata</taxon>
        <taxon>Euteleostomi</taxon>
        <taxon>Amphibia</taxon>
        <taxon>Batrachia</taxon>
        <taxon>Anura</taxon>
        <taxon>Pipoidea</taxon>
        <taxon>Pipidae</taxon>
        <taxon>Xenopodinae</taxon>
        <taxon>Xenopus</taxon>
        <taxon>Silurana</taxon>
    </lineage>
</organism>
<dbReference type="GO" id="GO:0005739">
    <property type="term" value="C:mitochondrion"/>
    <property type="evidence" value="ECO:0007669"/>
    <property type="project" value="UniProtKB-SubCell"/>
</dbReference>
<dbReference type="Ensembl" id="ENSXETT00000113290">
    <property type="protein sequence ID" value="ENSXETP00000114384"/>
    <property type="gene ID" value="ENSXETG00000046857"/>
</dbReference>
<keyword evidence="2" id="KW-0496">Mitochondrion</keyword>
<dbReference type="RefSeq" id="XP_002936403.2">
    <property type="nucleotide sequence ID" value="XM_002936357.4"/>
</dbReference>
<dbReference type="OMA" id="PHTRSID"/>
<comment type="subcellular location">
    <subcellularLocation>
        <location evidence="1">Mitochondrion</location>
    </subcellularLocation>
</comment>
<dbReference type="PROSITE" id="PS51286">
    <property type="entry name" value="RAP"/>
    <property type="match status" value="1"/>
</dbReference>
<proteinExistence type="predicted"/>
<dbReference type="Pfam" id="PF08368">
    <property type="entry name" value="FAST_2"/>
    <property type="match status" value="1"/>
</dbReference>
<evidence type="ECO:0000313" key="8">
    <source>
        <dbReference type="RefSeq" id="XP_031751108.1"/>
    </source>
</evidence>
<reference evidence="6 7" key="3">
    <citation type="submission" date="2025-04" db="UniProtKB">
        <authorList>
            <consortium name="RefSeq"/>
        </authorList>
    </citation>
    <scope>IDENTIFICATION</scope>
    <source>
        <strain evidence="6 7">Nigerian</strain>
        <tissue evidence="6 7">Liver and blood</tissue>
    </source>
</reference>
<keyword evidence="6 7" id="KW-0808">Transferase</keyword>
<dbReference type="PANTHER" id="PTHR21228:SF70">
    <property type="entry name" value="FAST KINASE DOMAIN-CONTAINING PROTEIN 5, MITOCHONDRIAL"/>
    <property type="match status" value="1"/>
</dbReference>
<dbReference type="InterPro" id="IPR013584">
    <property type="entry name" value="RAP"/>
</dbReference>
<reference evidence="4" key="2">
    <citation type="submission" date="2021-03" db="UniProtKB">
        <authorList>
            <consortium name="Ensembl"/>
        </authorList>
    </citation>
    <scope>IDENTIFICATION</scope>
</reference>
<reference evidence="4" key="1">
    <citation type="journal article" date="2010" name="Science">
        <title>The genome of the Western clawed frog Xenopus tropicalis.</title>
        <authorList>
            <person name="Hellsten U."/>
            <person name="Harland R.M."/>
            <person name="Gilchrist M.J."/>
            <person name="Hendrix D."/>
            <person name="Jurka J."/>
            <person name="Kapitonov V."/>
            <person name="Ovcharenko I."/>
            <person name="Putnam N.H."/>
            <person name="Shu S."/>
            <person name="Taher L."/>
            <person name="Blitz I.L."/>
            <person name="Blumberg B."/>
            <person name="Dichmann D.S."/>
            <person name="Dubchak I."/>
            <person name="Amaya E."/>
            <person name="Detter J.C."/>
            <person name="Fletcher R."/>
            <person name="Gerhard D.S."/>
            <person name="Goodstein D."/>
            <person name="Graves T."/>
            <person name="Grigoriev I.V."/>
            <person name="Grimwood J."/>
            <person name="Kawashima T."/>
            <person name="Lindquist E."/>
            <person name="Lucas S.M."/>
            <person name="Mead P.E."/>
            <person name="Mitros T."/>
            <person name="Ogino H."/>
            <person name="Ohta Y."/>
            <person name="Poliakov A.V."/>
            <person name="Pollet N."/>
            <person name="Robert J."/>
            <person name="Salamov A."/>
            <person name="Sater A.K."/>
            <person name="Schmutz J."/>
            <person name="Terry A."/>
            <person name="Vize P.D."/>
            <person name="Warren W.C."/>
            <person name="Wells D."/>
            <person name="Wills A."/>
            <person name="Wilson R.K."/>
            <person name="Zimmerman L.B."/>
            <person name="Zorn A.M."/>
            <person name="Grainger R."/>
            <person name="Grammer T."/>
            <person name="Khokha M.K."/>
            <person name="Richardson P.M."/>
            <person name="Rokhsar D.S."/>
        </authorList>
    </citation>
    <scope>NUCLEOTIDE SEQUENCE [LARGE SCALE GENOMIC DNA]</scope>
    <source>
        <strain evidence="4">Nigerian</strain>
    </source>
</reference>
<dbReference type="CTD" id="60493"/>
<dbReference type="SMART" id="SM00952">
    <property type="entry name" value="RAP"/>
    <property type="match status" value="1"/>
</dbReference>
<dbReference type="GeneID" id="100485386"/>